<dbReference type="Pfam" id="PF00787">
    <property type="entry name" value="PX"/>
    <property type="match status" value="1"/>
</dbReference>
<proteinExistence type="inferred from homology"/>
<comment type="similarity">
    <text evidence="1">Belongs to the protein kinase superfamily. AGC Ser/Thr protein kinase family.</text>
</comment>
<evidence type="ECO:0000256" key="6">
    <source>
        <dbReference type="ARBA" id="ARBA00022777"/>
    </source>
</evidence>
<dbReference type="PROSITE" id="PS50011">
    <property type="entry name" value="PROTEIN_KINASE_DOM"/>
    <property type="match status" value="1"/>
</dbReference>
<reference evidence="13" key="1">
    <citation type="submission" date="2022-06" db="EMBL/GenBank/DDBJ databases">
        <authorList>
            <person name="Berger JAMES D."/>
            <person name="Berger JAMES D."/>
        </authorList>
    </citation>
    <scope>NUCLEOTIDE SEQUENCE [LARGE SCALE GENOMIC DNA]</scope>
</reference>
<organism evidence="13 14">
    <name type="scientific">Schistosoma rodhaini</name>
    <dbReference type="NCBI Taxonomy" id="6188"/>
    <lineage>
        <taxon>Eukaryota</taxon>
        <taxon>Metazoa</taxon>
        <taxon>Spiralia</taxon>
        <taxon>Lophotrochozoa</taxon>
        <taxon>Platyhelminthes</taxon>
        <taxon>Trematoda</taxon>
        <taxon>Digenea</taxon>
        <taxon>Strigeidida</taxon>
        <taxon>Schistosomatoidea</taxon>
        <taxon>Schistosomatidae</taxon>
        <taxon>Schistosoma</taxon>
    </lineage>
</organism>
<dbReference type="FunFam" id="1.10.510.10:FF:000008">
    <property type="entry name" value="Non-specific serine/threonine protein kinase"/>
    <property type="match status" value="1"/>
</dbReference>
<keyword evidence="3" id="KW-0597">Phosphoprotein</keyword>
<dbReference type="AlphaFoldDB" id="A0AA85F152"/>
<dbReference type="PANTHER" id="PTHR24351">
    <property type="entry name" value="RIBOSOMAL PROTEIN S6 KINASE"/>
    <property type="match status" value="1"/>
</dbReference>
<dbReference type="GO" id="GO:0035091">
    <property type="term" value="F:phosphatidylinositol binding"/>
    <property type="evidence" value="ECO:0007669"/>
    <property type="project" value="InterPro"/>
</dbReference>
<dbReference type="GO" id="GO:0005524">
    <property type="term" value="F:ATP binding"/>
    <property type="evidence" value="ECO:0007669"/>
    <property type="project" value="UniProtKB-UniRule"/>
</dbReference>
<dbReference type="InterPro" id="IPR000719">
    <property type="entry name" value="Prot_kinase_dom"/>
</dbReference>
<dbReference type="GO" id="GO:0004674">
    <property type="term" value="F:protein serine/threonine kinase activity"/>
    <property type="evidence" value="ECO:0007669"/>
    <property type="project" value="UniProtKB-KW"/>
</dbReference>
<dbReference type="Gene3D" id="3.30.1520.10">
    <property type="entry name" value="Phox-like domain"/>
    <property type="match status" value="1"/>
</dbReference>
<evidence type="ECO:0000256" key="4">
    <source>
        <dbReference type="ARBA" id="ARBA00022679"/>
    </source>
</evidence>
<dbReference type="SMART" id="SM00133">
    <property type="entry name" value="S_TK_X"/>
    <property type="match status" value="1"/>
</dbReference>
<accession>A0AA85F152</accession>
<keyword evidence="6" id="KW-0418">Kinase</keyword>
<keyword evidence="4" id="KW-0808">Transferase</keyword>
<keyword evidence="7 8" id="KW-0067">ATP-binding</keyword>
<dbReference type="InterPro" id="IPR008271">
    <property type="entry name" value="Ser/Thr_kinase_AS"/>
</dbReference>
<evidence type="ECO:0000256" key="3">
    <source>
        <dbReference type="ARBA" id="ARBA00022553"/>
    </source>
</evidence>
<dbReference type="SMART" id="SM00312">
    <property type="entry name" value="PX"/>
    <property type="match status" value="1"/>
</dbReference>
<keyword evidence="5 8" id="KW-0547">Nucleotide-binding</keyword>
<dbReference type="PROSITE" id="PS00107">
    <property type="entry name" value="PROTEIN_KINASE_ATP"/>
    <property type="match status" value="1"/>
</dbReference>
<feature type="domain" description="Protein kinase" evidence="10">
    <location>
        <begin position="151"/>
        <end position="408"/>
    </location>
</feature>
<protein>
    <recommendedName>
        <fullName evidence="15">Non-specific serine/threonine protein kinase</fullName>
    </recommendedName>
</protein>
<evidence type="ECO:0000259" key="11">
    <source>
        <dbReference type="PROSITE" id="PS50195"/>
    </source>
</evidence>
<evidence type="ECO:0000256" key="8">
    <source>
        <dbReference type="PROSITE-ProRule" id="PRU10141"/>
    </source>
</evidence>
<evidence type="ECO:0000313" key="13">
    <source>
        <dbReference type="Proteomes" id="UP000050792"/>
    </source>
</evidence>
<keyword evidence="2 9" id="KW-0723">Serine/threonine-protein kinase</keyword>
<dbReference type="Gene3D" id="3.30.200.20">
    <property type="entry name" value="Phosphorylase Kinase, domain 1"/>
    <property type="match status" value="1"/>
</dbReference>
<dbReference type="PROSITE" id="PS00108">
    <property type="entry name" value="PROTEIN_KINASE_ST"/>
    <property type="match status" value="1"/>
</dbReference>
<evidence type="ECO:0000256" key="1">
    <source>
        <dbReference type="ARBA" id="ARBA00009903"/>
    </source>
</evidence>
<name>A0AA85F152_9TREM</name>
<dbReference type="SMART" id="SM00220">
    <property type="entry name" value="S_TKc"/>
    <property type="match status" value="1"/>
</dbReference>
<dbReference type="InterPro" id="IPR036871">
    <property type="entry name" value="PX_dom_sf"/>
</dbReference>
<evidence type="ECO:0000256" key="7">
    <source>
        <dbReference type="ARBA" id="ARBA00022840"/>
    </source>
</evidence>
<dbReference type="WBParaSite" id="SRDH1_3100.1">
    <property type="protein sequence ID" value="SRDH1_3100.1"/>
    <property type="gene ID" value="SRDH1_3100"/>
</dbReference>
<dbReference type="Pfam" id="PF00433">
    <property type="entry name" value="Pkinase_C"/>
    <property type="match status" value="1"/>
</dbReference>
<dbReference type="InterPro" id="IPR001683">
    <property type="entry name" value="PX_dom"/>
</dbReference>
<dbReference type="Proteomes" id="UP000050792">
    <property type="component" value="Unassembled WGS sequence"/>
</dbReference>
<evidence type="ECO:0000256" key="2">
    <source>
        <dbReference type="ARBA" id="ARBA00022527"/>
    </source>
</evidence>
<dbReference type="FunFam" id="3.30.200.20:FF:000042">
    <property type="entry name" value="Aurora kinase A"/>
    <property type="match status" value="1"/>
</dbReference>
<dbReference type="InterPro" id="IPR011009">
    <property type="entry name" value="Kinase-like_dom_sf"/>
</dbReference>
<evidence type="ECO:0000256" key="5">
    <source>
        <dbReference type="ARBA" id="ARBA00022741"/>
    </source>
</evidence>
<feature type="binding site" evidence="8">
    <location>
        <position position="180"/>
    </location>
    <ligand>
        <name>ATP</name>
        <dbReference type="ChEBI" id="CHEBI:30616"/>
    </ligand>
</feature>
<dbReference type="InterPro" id="IPR017892">
    <property type="entry name" value="Pkinase_C"/>
</dbReference>
<evidence type="ECO:0008006" key="15">
    <source>
        <dbReference type="Google" id="ProtNLM"/>
    </source>
</evidence>
<keyword evidence="13" id="KW-1185">Reference proteome</keyword>
<evidence type="ECO:0000313" key="14">
    <source>
        <dbReference type="WBParaSite" id="SRDH1_3100.1"/>
    </source>
</evidence>
<reference evidence="14" key="2">
    <citation type="submission" date="2023-11" db="UniProtKB">
        <authorList>
            <consortium name="WormBaseParasite"/>
        </authorList>
    </citation>
    <scope>IDENTIFICATION</scope>
</reference>
<dbReference type="SUPFAM" id="SSF56112">
    <property type="entry name" value="Protein kinase-like (PK-like)"/>
    <property type="match status" value="1"/>
</dbReference>
<evidence type="ECO:0000259" key="10">
    <source>
        <dbReference type="PROSITE" id="PS50011"/>
    </source>
</evidence>
<dbReference type="SUPFAM" id="SSF64268">
    <property type="entry name" value="PX domain"/>
    <property type="match status" value="1"/>
</dbReference>
<feature type="domain" description="AGC-kinase C-terminal" evidence="12">
    <location>
        <begin position="409"/>
        <end position="481"/>
    </location>
</feature>
<dbReference type="InterPro" id="IPR000961">
    <property type="entry name" value="AGC-kinase_C"/>
</dbReference>
<feature type="domain" description="PX" evidence="11">
    <location>
        <begin position="17"/>
        <end position="123"/>
    </location>
</feature>
<evidence type="ECO:0000259" key="12">
    <source>
        <dbReference type="PROSITE" id="PS51285"/>
    </source>
</evidence>
<dbReference type="PROSITE" id="PS50195">
    <property type="entry name" value="PX"/>
    <property type="match status" value="1"/>
</dbReference>
<dbReference type="Gene3D" id="1.10.510.10">
    <property type="entry name" value="Transferase(Phosphotransferase) domain 1"/>
    <property type="match status" value="1"/>
</dbReference>
<dbReference type="Pfam" id="PF00069">
    <property type="entry name" value="Pkinase"/>
    <property type="match status" value="1"/>
</dbReference>
<dbReference type="InterPro" id="IPR017441">
    <property type="entry name" value="Protein_kinase_ATP_BS"/>
</dbReference>
<dbReference type="PROSITE" id="PS51285">
    <property type="entry name" value="AGC_KINASE_CTER"/>
    <property type="match status" value="1"/>
</dbReference>
<evidence type="ECO:0000256" key="9">
    <source>
        <dbReference type="RuleBase" id="RU000304"/>
    </source>
</evidence>
<sequence>MLLTFKVVKTPHILVIMSVSVVGISDHTTFIHGKRNTKFIIHLKANNREWSVTRYYTEFHAVYTKLKESEDCTGLQLPGNNLLSVFTNRRKGLCNFVKKLVSTDLLIKNENVQLFLDLNKNKELSNLASSQDTDLIDLGPTEDKKASLDDFEIVKTIGEGNFGKVYLAVSRKTNQALAIKVLKKDAVKQRKEVDNVMSERNVLVKSLNHPFLCKLHFSFQSTTKLYFVLDYINGGELFYHIQRERVFTETRTRFYAAQIASALGYLHSENIIYRDLKPENILLDSKGYAILTDFGLCKQNSASQSTTLTFCGTPEYLAPEILRKQPYDFAVDWWCLGCVIYEMLHGLPPFYSENRARMYRYILERPLKTRNTLSLSTENILFRLLQKDKINRLGSENDFEEISKHRFFKDIDWIKLLERKLTAPFLPSVTSSTDTRNISPEFVNSSVPNSLICSVMRARNLHGIDETFSGFSYVPTKNIHS</sequence>